<keyword evidence="2 4" id="KW-0489">Methyltransferase</keyword>
<evidence type="ECO:0000256" key="3">
    <source>
        <dbReference type="ARBA" id="ARBA00022679"/>
    </source>
</evidence>
<evidence type="ECO:0000313" key="6">
    <source>
        <dbReference type="Proteomes" id="UP000317429"/>
    </source>
</evidence>
<comment type="similarity">
    <text evidence="1 4">Belongs to the UPF0677 family.</text>
</comment>
<comment type="function">
    <text evidence="4">Exhibits S-adenosyl-L-methionine-dependent methyltransferase activity.</text>
</comment>
<evidence type="ECO:0000256" key="4">
    <source>
        <dbReference type="RuleBase" id="RU362030"/>
    </source>
</evidence>
<name>A0A518DHE5_9BACT</name>
<dbReference type="InterPro" id="IPR029063">
    <property type="entry name" value="SAM-dependent_MTases_sf"/>
</dbReference>
<dbReference type="Proteomes" id="UP000317429">
    <property type="component" value="Chromosome"/>
</dbReference>
<sequence>MKPHRASLTAQGAAVLRALESERAPDRRVCFDPYARLQVGRRLTACGDAPLPQWAATWLFRRLWPGFLEFVAARTRRLDDLLEQALRDGVRQVVILGAGYDSRAYRYSQHWQDVALFEVDHPATQEEKQRRLLDLFGQLPANVAYVGLDLNVNTLADRLAHCGYDPALKTLLLWEGVTYYLDAPAVDATLGFVRNHTGPGSSIVFDFTFPEVINGGCRRRETLAWRKYAQANGEALKFGIPADGAADFLAPRGFALTHHAGSDWLDRVYFHDARPMRNVTPIFAIAHASVA</sequence>
<dbReference type="RefSeq" id="WP_145290289.1">
    <property type="nucleotide sequence ID" value="NZ_CP036291.1"/>
</dbReference>
<dbReference type="EMBL" id="CP036291">
    <property type="protein sequence ID" value="QDU90896.1"/>
    <property type="molecule type" value="Genomic_DNA"/>
</dbReference>
<accession>A0A518DHE5</accession>
<organism evidence="5 6">
    <name type="scientific">Pirellulimonas nuda</name>
    <dbReference type="NCBI Taxonomy" id="2528009"/>
    <lineage>
        <taxon>Bacteria</taxon>
        <taxon>Pseudomonadati</taxon>
        <taxon>Planctomycetota</taxon>
        <taxon>Planctomycetia</taxon>
        <taxon>Pirellulales</taxon>
        <taxon>Lacipirellulaceae</taxon>
        <taxon>Pirellulimonas</taxon>
    </lineage>
</organism>
<evidence type="ECO:0000256" key="1">
    <source>
        <dbReference type="ARBA" id="ARBA00008138"/>
    </source>
</evidence>
<dbReference type="InterPro" id="IPR011610">
    <property type="entry name" value="SAM_mthyl_Trfase_ML2640-like"/>
</dbReference>
<dbReference type="GO" id="GO:0032259">
    <property type="term" value="P:methylation"/>
    <property type="evidence" value="ECO:0007669"/>
    <property type="project" value="UniProtKB-KW"/>
</dbReference>
<dbReference type="Pfam" id="PF04072">
    <property type="entry name" value="LCM"/>
    <property type="match status" value="1"/>
</dbReference>
<dbReference type="InterPro" id="IPR007213">
    <property type="entry name" value="Ppm1/Ppm2/Tcmp"/>
</dbReference>
<protein>
    <recommendedName>
        <fullName evidence="4">S-adenosyl-L-methionine-dependent methyltransferase</fullName>
        <ecNumber evidence="4">2.1.1.-</ecNumber>
    </recommendedName>
</protein>
<dbReference type="AlphaFoldDB" id="A0A518DHE5"/>
<keyword evidence="3 5" id="KW-0808">Transferase</keyword>
<dbReference type="EC" id="2.1.1.-" evidence="4"/>
<dbReference type="SUPFAM" id="SSF53335">
    <property type="entry name" value="S-adenosyl-L-methionine-dependent methyltransferases"/>
    <property type="match status" value="1"/>
</dbReference>
<evidence type="ECO:0000256" key="2">
    <source>
        <dbReference type="ARBA" id="ARBA00022603"/>
    </source>
</evidence>
<dbReference type="KEGG" id="pnd:Pla175_43090"/>
<dbReference type="PANTHER" id="PTHR43619">
    <property type="entry name" value="S-ADENOSYL-L-METHIONINE-DEPENDENT METHYLTRANSFERASE YKTD-RELATED"/>
    <property type="match status" value="1"/>
</dbReference>
<dbReference type="OrthoDB" id="9806164at2"/>
<reference evidence="5 6" key="1">
    <citation type="submission" date="2019-02" db="EMBL/GenBank/DDBJ databases">
        <title>Deep-cultivation of Planctomycetes and their phenomic and genomic characterization uncovers novel biology.</title>
        <authorList>
            <person name="Wiegand S."/>
            <person name="Jogler M."/>
            <person name="Boedeker C."/>
            <person name="Pinto D."/>
            <person name="Vollmers J."/>
            <person name="Rivas-Marin E."/>
            <person name="Kohn T."/>
            <person name="Peeters S.H."/>
            <person name="Heuer A."/>
            <person name="Rast P."/>
            <person name="Oberbeckmann S."/>
            <person name="Bunk B."/>
            <person name="Jeske O."/>
            <person name="Meyerdierks A."/>
            <person name="Storesund J.E."/>
            <person name="Kallscheuer N."/>
            <person name="Luecker S."/>
            <person name="Lage O.M."/>
            <person name="Pohl T."/>
            <person name="Merkel B.J."/>
            <person name="Hornburger P."/>
            <person name="Mueller R.-W."/>
            <person name="Bruemmer F."/>
            <person name="Labrenz M."/>
            <person name="Spormann A.M."/>
            <person name="Op den Camp H."/>
            <person name="Overmann J."/>
            <person name="Amann R."/>
            <person name="Jetten M.S.M."/>
            <person name="Mascher T."/>
            <person name="Medema M.H."/>
            <person name="Devos D.P."/>
            <person name="Kaster A.-K."/>
            <person name="Ovreas L."/>
            <person name="Rohde M."/>
            <person name="Galperin M.Y."/>
            <person name="Jogler C."/>
        </authorList>
    </citation>
    <scope>NUCLEOTIDE SEQUENCE [LARGE SCALE GENOMIC DNA]</scope>
    <source>
        <strain evidence="5 6">Pla175</strain>
    </source>
</reference>
<keyword evidence="6" id="KW-1185">Reference proteome</keyword>
<gene>
    <name evidence="5" type="ORF">Pla175_43090</name>
</gene>
<keyword evidence="4" id="KW-0949">S-adenosyl-L-methionine</keyword>
<dbReference type="GO" id="GO:0008168">
    <property type="term" value="F:methyltransferase activity"/>
    <property type="evidence" value="ECO:0007669"/>
    <property type="project" value="UniProtKB-UniRule"/>
</dbReference>
<dbReference type="Gene3D" id="3.40.50.150">
    <property type="entry name" value="Vaccinia Virus protein VP39"/>
    <property type="match status" value="1"/>
</dbReference>
<dbReference type="NCBIfam" id="TIGR00027">
    <property type="entry name" value="mthyl_TIGR00027"/>
    <property type="match status" value="1"/>
</dbReference>
<dbReference type="PANTHER" id="PTHR43619:SF2">
    <property type="entry name" value="S-ADENOSYL-L-METHIONINE-DEPENDENT METHYLTRANSFERASES SUPERFAMILY PROTEIN"/>
    <property type="match status" value="1"/>
</dbReference>
<proteinExistence type="inferred from homology"/>
<evidence type="ECO:0000313" key="5">
    <source>
        <dbReference type="EMBL" id="QDU90896.1"/>
    </source>
</evidence>